<gene>
    <name evidence="1" type="ORF">M23134_05010</name>
</gene>
<dbReference type="Proteomes" id="UP000004095">
    <property type="component" value="Unassembled WGS sequence"/>
</dbReference>
<protein>
    <submittedName>
        <fullName evidence="1">Lipoprotein, putative</fullName>
    </submittedName>
</protein>
<organism evidence="1 2">
    <name type="scientific">Microscilla marina ATCC 23134</name>
    <dbReference type="NCBI Taxonomy" id="313606"/>
    <lineage>
        <taxon>Bacteria</taxon>
        <taxon>Pseudomonadati</taxon>
        <taxon>Bacteroidota</taxon>
        <taxon>Cytophagia</taxon>
        <taxon>Cytophagales</taxon>
        <taxon>Microscillaceae</taxon>
        <taxon>Microscilla</taxon>
    </lineage>
</organism>
<dbReference type="PROSITE" id="PS51257">
    <property type="entry name" value="PROKAR_LIPOPROTEIN"/>
    <property type="match status" value="1"/>
</dbReference>
<dbReference type="AlphaFoldDB" id="A1ZCW5"/>
<keyword evidence="2" id="KW-1185">Reference proteome</keyword>
<accession>A1ZCW5</accession>
<comment type="caution">
    <text evidence="1">The sequence shown here is derived from an EMBL/GenBank/DDBJ whole genome shotgun (WGS) entry which is preliminary data.</text>
</comment>
<name>A1ZCW5_MICM2</name>
<sequence length="45" mass="4962">MRQEVMKFTPSGASLQLVSKQANSAHILVAGCQVRSIYKTNAQIR</sequence>
<dbReference type="EMBL" id="AAWS01000002">
    <property type="protein sequence ID" value="EAY31504.1"/>
    <property type="molecule type" value="Genomic_DNA"/>
</dbReference>
<evidence type="ECO:0000313" key="1">
    <source>
        <dbReference type="EMBL" id="EAY31504.1"/>
    </source>
</evidence>
<keyword evidence="1" id="KW-0449">Lipoprotein</keyword>
<evidence type="ECO:0000313" key="2">
    <source>
        <dbReference type="Proteomes" id="UP000004095"/>
    </source>
</evidence>
<reference evidence="1 2" key="1">
    <citation type="submission" date="2007-01" db="EMBL/GenBank/DDBJ databases">
        <authorList>
            <person name="Haygood M."/>
            <person name="Podell S."/>
            <person name="Anderson C."/>
            <person name="Hopkinson B."/>
            <person name="Roe K."/>
            <person name="Barbeau K."/>
            <person name="Gaasterland T."/>
            <person name="Ferriera S."/>
            <person name="Johnson J."/>
            <person name="Kravitz S."/>
            <person name="Beeson K."/>
            <person name="Sutton G."/>
            <person name="Rogers Y.-H."/>
            <person name="Friedman R."/>
            <person name="Frazier M."/>
            <person name="Venter J.C."/>
        </authorList>
    </citation>
    <scope>NUCLEOTIDE SEQUENCE [LARGE SCALE GENOMIC DNA]</scope>
    <source>
        <strain evidence="1 2">ATCC 23134</strain>
    </source>
</reference>
<proteinExistence type="predicted"/>